<dbReference type="InterPro" id="IPR029057">
    <property type="entry name" value="PRTase-like"/>
</dbReference>
<dbReference type="PANTHER" id="PTHR47505:SF1">
    <property type="entry name" value="DNA UTILIZATION PROTEIN YHGH"/>
    <property type="match status" value="1"/>
</dbReference>
<dbReference type="RefSeq" id="WP_386091633.1">
    <property type="nucleotide sequence ID" value="NZ_JBHRXN010000030.1"/>
</dbReference>
<dbReference type="Gene3D" id="3.40.50.2020">
    <property type="match status" value="1"/>
</dbReference>
<dbReference type="InterPro" id="IPR051910">
    <property type="entry name" value="ComF/GntX_DNA_util-trans"/>
</dbReference>
<keyword evidence="4" id="KW-1185">Reference proteome</keyword>
<comment type="caution">
    <text evidence="3">The sequence shown here is derived from an EMBL/GenBank/DDBJ whole genome shotgun (WGS) entry which is preliminary data.</text>
</comment>
<evidence type="ECO:0000256" key="1">
    <source>
        <dbReference type="ARBA" id="ARBA00008007"/>
    </source>
</evidence>
<reference evidence="4" key="1">
    <citation type="journal article" date="2019" name="Int. J. Syst. Evol. Microbiol.">
        <title>The Global Catalogue of Microorganisms (GCM) 10K type strain sequencing project: providing services to taxonomists for standard genome sequencing and annotation.</title>
        <authorList>
            <consortium name="The Broad Institute Genomics Platform"/>
            <consortium name="The Broad Institute Genome Sequencing Center for Infectious Disease"/>
            <person name="Wu L."/>
            <person name="Ma J."/>
        </authorList>
    </citation>
    <scope>NUCLEOTIDE SEQUENCE [LARGE SCALE GENOMIC DNA]</scope>
    <source>
        <strain evidence="4">KCTC 42742</strain>
    </source>
</reference>
<dbReference type="InterPro" id="IPR000836">
    <property type="entry name" value="PRTase_dom"/>
</dbReference>
<gene>
    <name evidence="3" type="ORF">ACFOLG_10900</name>
</gene>
<dbReference type="PANTHER" id="PTHR47505">
    <property type="entry name" value="DNA UTILIZATION PROTEIN YHGH"/>
    <property type="match status" value="1"/>
</dbReference>
<feature type="domain" description="Phosphoribosyltransferase" evidence="2">
    <location>
        <begin position="192"/>
        <end position="233"/>
    </location>
</feature>
<sequence length="239" mass="25925">MLSNQLRQLLDNCVLFEQHCLLCGQRPAPAGLCPACRPSLRYQTAARCPQCQALVHSGNAPCGDCQRLQPAFERLLAAYDYDYPLDGLIGRCKYGPQPALQGALASLMPSLLQRHPALPAPDLIVPVPLAAARLAARGFNLPDALAASLAVTMRAPVARELCWRKRNTVPQAGLDRAERLANLRDAFGVKHRCDGLFLVIVDDVASTGATLHALSKTLKKAGAKRVEAWVLARAHFRHA</sequence>
<evidence type="ECO:0000259" key="2">
    <source>
        <dbReference type="Pfam" id="PF00156"/>
    </source>
</evidence>
<proteinExistence type="inferred from homology"/>
<evidence type="ECO:0000313" key="3">
    <source>
        <dbReference type="EMBL" id="MFC3532691.1"/>
    </source>
</evidence>
<organism evidence="3 4">
    <name type="scientific">Vogesella facilis</name>
    <dbReference type="NCBI Taxonomy" id="1655232"/>
    <lineage>
        <taxon>Bacteria</taxon>
        <taxon>Pseudomonadati</taxon>
        <taxon>Pseudomonadota</taxon>
        <taxon>Betaproteobacteria</taxon>
        <taxon>Neisseriales</taxon>
        <taxon>Chromobacteriaceae</taxon>
        <taxon>Vogesella</taxon>
    </lineage>
</organism>
<protein>
    <submittedName>
        <fullName evidence="3">ComF family protein</fullName>
    </submittedName>
</protein>
<dbReference type="CDD" id="cd06223">
    <property type="entry name" value="PRTases_typeI"/>
    <property type="match status" value="1"/>
</dbReference>
<dbReference type="SUPFAM" id="SSF53271">
    <property type="entry name" value="PRTase-like"/>
    <property type="match status" value="1"/>
</dbReference>
<name>A0ABV7REF4_9NEIS</name>
<dbReference type="EMBL" id="JBHRXN010000030">
    <property type="protein sequence ID" value="MFC3532691.1"/>
    <property type="molecule type" value="Genomic_DNA"/>
</dbReference>
<accession>A0ABV7REF4</accession>
<comment type="similarity">
    <text evidence="1">Belongs to the ComF/GntX family.</text>
</comment>
<evidence type="ECO:0000313" key="4">
    <source>
        <dbReference type="Proteomes" id="UP001595741"/>
    </source>
</evidence>
<dbReference type="Pfam" id="PF00156">
    <property type="entry name" value="Pribosyltran"/>
    <property type="match status" value="1"/>
</dbReference>
<dbReference type="Proteomes" id="UP001595741">
    <property type="component" value="Unassembled WGS sequence"/>
</dbReference>